<proteinExistence type="predicted"/>
<accession>A0A4P6F7I6</accession>
<evidence type="ECO:0000313" key="2">
    <source>
        <dbReference type="Proteomes" id="UP000292118"/>
    </source>
</evidence>
<sequence>MNWNTLRPEEAEAAWAELDAWVTWLRTAYGLSVLEVPPFWHRHDELVWELSALHLHWLACYGDGAAPSAPLQWHKDLREARIRLREWVAACGTQTTSDRPTLIAVWPGEPARDVEPAHPITDRDADFRAMVLADVHERQAVLDTHRLTAAPGSAGA</sequence>
<dbReference type="Proteomes" id="UP000292118">
    <property type="component" value="Chromosome"/>
</dbReference>
<gene>
    <name evidence="1" type="ORF">ET471_01005</name>
</gene>
<reference evidence="1 2" key="1">
    <citation type="submission" date="2019-01" db="EMBL/GenBank/DDBJ databases">
        <title>Genome sequencing of strain FW10M-9.</title>
        <authorList>
            <person name="Heo J."/>
            <person name="Kim S.-J."/>
            <person name="Kim J.-S."/>
            <person name="Hong S.-B."/>
            <person name="Kwon S.-W."/>
        </authorList>
    </citation>
    <scope>NUCLEOTIDE SEQUENCE [LARGE SCALE GENOMIC DNA]</scope>
    <source>
        <strain evidence="1 2">FW10M-9</strain>
    </source>
</reference>
<evidence type="ECO:0000313" key="1">
    <source>
        <dbReference type="EMBL" id="QAY71674.1"/>
    </source>
</evidence>
<organism evidence="1 2">
    <name type="scientific">Xylanimonas protaetiae</name>
    <dbReference type="NCBI Taxonomy" id="2509457"/>
    <lineage>
        <taxon>Bacteria</taxon>
        <taxon>Bacillati</taxon>
        <taxon>Actinomycetota</taxon>
        <taxon>Actinomycetes</taxon>
        <taxon>Micrococcales</taxon>
        <taxon>Promicromonosporaceae</taxon>
        <taxon>Xylanimonas</taxon>
    </lineage>
</organism>
<name>A0A4P6F7I6_9MICO</name>
<keyword evidence="2" id="KW-1185">Reference proteome</keyword>
<protein>
    <recommendedName>
        <fullName evidence="3">DUF4913 domain-containing protein</fullName>
    </recommendedName>
</protein>
<dbReference type="AlphaFoldDB" id="A0A4P6F7I6"/>
<dbReference type="OrthoDB" id="3535759at2"/>
<evidence type="ECO:0008006" key="3">
    <source>
        <dbReference type="Google" id="ProtNLM"/>
    </source>
</evidence>
<dbReference type="KEGG" id="xya:ET471_01005"/>
<dbReference type="EMBL" id="CP035493">
    <property type="protein sequence ID" value="QAY71674.1"/>
    <property type="molecule type" value="Genomic_DNA"/>
</dbReference>